<organism evidence="1">
    <name type="scientific">marine metagenome</name>
    <dbReference type="NCBI Taxonomy" id="408172"/>
    <lineage>
        <taxon>unclassified sequences</taxon>
        <taxon>metagenomes</taxon>
        <taxon>ecological metagenomes</taxon>
    </lineage>
</organism>
<dbReference type="EMBL" id="UINC01098916">
    <property type="protein sequence ID" value="SVC57790.1"/>
    <property type="molecule type" value="Genomic_DNA"/>
</dbReference>
<feature type="non-terminal residue" evidence="1">
    <location>
        <position position="1"/>
    </location>
</feature>
<reference evidence="1" key="1">
    <citation type="submission" date="2018-05" db="EMBL/GenBank/DDBJ databases">
        <authorList>
            <person name="Lanie J.A."/>
            <person name="Ng W.-L."/>
            <person name="Kazmierczak K.M."/>
            <person name="Andrzejewski T.M."/>
            <person name="Davidsen T.M."/>
            <person name="Wayne K.J."/>
            <person name="Tettelin H."/>
            <person name="Glass J.I."/>
            <person name="Rusch D."/>
            <person name="Podicherti R."/>
            <person name="Tsui H.-C.T."/>
            <person name="Winkler M.E."/>
        </authorList>
    </citation>
    <scope>NUCLEOTIDE SEQUENCE</scope>
</reference>
<accession>A0A382NAN3</accession>
<name>A0A382NAN3_9ZZZZ</name>
<evidence type="ECO:0008006" key="2">
    <source>
        <dbReference type="Google" id="ProtNLM"/>
    </source>
</evidence>
<dbReference type="AlphaFoldDB" id="A0A382NAN3"/>
<gene>
    <name evidence="1" type="ORF">METZ01_LOCUS310644</name>
</gene>
<sequence length="138" mass="15749">QVSYDNYELADIISTKTKEKFKQIKNLVPLKRGSSGRILALEIKGTLDDDTNFSLFIESEYEIRRALHPEFLYSSAFTVESNSDYDDETIRFTLKGAGWGHGVGLCQIGALGMALDGKKTHEILRHYYKSSEMRNIYE</sequence>
<proteinExistence type="predicted"/>
<protein>
    <recommendedName>
        <fullName evidence="2">Sporulation stage II protein D amidase enhancer LytB N-terminal domain-containing protein</fullName>
    </recommendedName>
</protein>
<evidence type="ECO:0000313" key="1">
    <source>
        <dbReference type="EMBL" id="SVC57790.1"/>
    </source>
</evidence>